<feature type="binding site" evidence="7">
    <location>
        <position position="21"/>
    </location>
    <ligand>
        <name>Mg(2+)</name>
        <dbReference type="ChEBI" id="CHEBI:18420"/>
    </ligand>
</feature>
<dbReference type="PIRSF" id="PIRSF031051">
    <property type="entry name" value="PyrdxlP_Pase_PHOSPHO2"/>
    <property type="match status" value="1"/>
</dbReference>
<gene>
    <name evidence="8" type="ORF">BG011_007184</name>
</gene>
<feature type="binding site" evidence="7">
    <location>
        <position position="190"/>
    </location>
    <ligand>
        <name>Mg(2+)</name>
        <dbReference type="ChEBI" id="CHEBI:18420"/>
    </ligand>
</feature>
<dbReference type="NCBIfam" id="TIGR01489">
    <property type="entry name" value="DKMTPPase-SF"/>
    <property type="match status" value="1"/>
</dbReference>
<dbReference type="GO" id="GO:0046872">
    <property type="term" value="F:metal ion binding"/>
    <property type="evidence" value="ECO:0007669"/>
    <property type="project" value="UniProtKB-KW"/>
</dbReference>
<organism evidence="8 9">
    <name type="scientific">Mortierella polycephala</name>
    <dbReference type="NCBI Taxonomy" id="41804"/>
    <lineage>
        <taxon>Eukaryota</taxon>
        <taxon>Fungi</taxon>
        <taxon>Fungi incertae sedis</taxon>
        <taxon>Mucoromycota</taxon>
        <taxon>Mortierellomycotina</taxon>
        <taxon>Mortierellomycetes</taxon>
        <taxon>Mortierellales</taxon>
        <taxon>Mortierellaceae</taxon>
        <taxon>Mortierella</taxon>
    </lineage>
</organism>
<dbReference type="SUPFAM" id="SSF56784">
    <property type="entry name" value="HAD-like"/>
    <property type="match status" value="1"/>
</dbReference>
<dbReference type="PANTHER" id="PTHR20889">
    <property type="entry name" value="PHOSPHATASE, ORPHAN 1, 2"/>
    <property type="match status" value="1"/>
</dbReference>
<dbReference type="NCBIfam" id="TIGR01488">
    <property type="entry name" value="HAD-SF-IB"/>
    <property type="match status" value="1"/>
</dbReference>
<evidence type="ECO:0000313" key="9">
    <source>
        <dbReference type="Proteomes" id="UP000726737"/>
    </source>
</evidence>
<proteinExistence type="predicted"/>
<feature type="active site" description="Nucleophile" evidence="5">
    <location>
        <position position="21"/>
    </location>
</feature>
<evidence type="ECO:0000256" key="5">
    <source>
        <dbReference type="PIRSR" id="PIRSR031051-1"/>
    </source>
</evidence>
<feature type="binding site" evidence="6">
    <location>
        <position position="109"/>
    </location>
    <ligand>
        <name>substrate</name>
    </ligand>
</feature>
<accession>A0A9P6PU92</accession>
<evidence type="ECO:0000256" key="2">
    <source>
        <dbReference type="ARBA" id="ARBA00022723"/>
    </source>
</evidence>
<dbReference type="EMBL" id="JAAAJA010000542">
    <property type="protein sequence ID" value="KAG0252143.1"/>
    <property type="molecule type" value="Genomic_DNA"/>
</dbReference>
<name>A0A9P6PU92_9FUNG</name>
<evidence type="ECO:0008006" key="10">
    <source>
        <dbReference type="Google" id="ProtNLM"/>
    </source>
</evidence>
<reference evidence="8" key="1">
    <citation type="journal article" date="2020" name="Fungal Divers.">
        <title>Resolving the Mortierellaceae phylogeny through synthesis of multi-gene phylogenetics and phylogenomics.</title>
        <authorList>
            <person name="Vandepol N."/>
            <person name="Liber J."/>
            <person name="Desiro A."/>
            <person name="Na H."/>
            <person name="Kennedy M."/>
            <person name="Barry K."/>
            <person name="Grigoriev I.V."/>
            <person name="Miller A.N."/>
            <person name="O'Donnell K."/>
            <person name="Stajich J.E."/>
            <person name="Bonito G."/>
        </authorList>
    </citation>
    <scope>NUCLEOTIDE SEQUENCE</scope>
    <source>
        <strain evidence="8">KOD948</strain>
    </source>
</reference>
<comment type="cofactor">
    <cofactor evidence="1 7">
        <name>Mg(2+)</name>
        <dbReference type="ChEBI" id="CHEBI:18420"/>
    </cofactor>
</comment>
<dbReference type="PANTHER" id="PTHR20889:SF12">
    <property type="entry name" value="LP01149P"/>
    <property type="match status" value="1"/>
</dbReference>
<evidence type="ECO:0000313" key="8">
    <source>
        <dbReference type="EMBL" id="KAG0252143.1"/>
    </source>
</evidence>
<evidence type="ECO:0000256" key="1">
    <source>
        <dbReference type="ARBA" id="ARBA00001946"/>
    </source>
</evidence>
<feature type="binding site" evidence="6">
    <location>
        <position position="32"/>
    </location>
    <ligand>
        <name>substrate</name>
    </ligand>
</feature>
<dbReference type="Pfam" id="PF06888">
    <property type="entry name" value="Put_Phosphatase"/>
    <property type="match status" value="1"/>
</dbReference>
<sequence length="280" mass="31643">MFSTSAIVQSTASAKRLFVFDFDWTLIEADSDHWVFENLSKELFQVQLEAVGKAQWTDLQHRLLGELFDRGVSRKDIERELSQVPFTMEMIEALRLMKTQGSELYILSDANTVYIETILEAYDIDHLFTGIITNPAAFDERGRLNVTRFHGLDKEPHGCTLPCQPNLCKGQELQKLINTQSWDQVIYMGDSTNDFCPSTRLRSTDIVLARRNLLLEKEIKENPHLVKANVVYWDNAKDVLWATQSILGSALSLPLSIKLSMATTSGAQTLSIAETQAVKA</sequence>
<keyword evidence="4 7" id="KW-0460">Magnesium</keyword>
<dbReference type="InterPro" id="IPR036412">
    <property type="entry name" value="HAD-like_sf"/>
</dbReference>
<evidence type="ECO:0000256" key="3">
    <source>
        <dbReference type="ARBA" id="ARBA00022801"/>
    </source>
</evidence>
<feature type="active site" description="Proton donor" evidence="5">
    <location>
        <position position="23"/>
    </location>
</feature>
<dbReference type="AlphaFoldDB" id="A0A9P6PU92"/>
<dbReference type="GO" id="GO:0016791">
    <property type="term" value="F:phosphatase activity"/>
    <property type="evidence" value="ECO:0007669"/>
    <property type="project" value="InterPro"/>
</dbReference>
<dbReference type="OrthoDB" id="10267182at2759"/>
<dbReference type="Proteomes" id="UP000726737">
    <property type="component" value="Unassembled WGS sequence"/>
</dbReference>
<evidence type="ECO:0000256" key="4">
    <source>
        <dbReference type="ARBA" id="ARBA00022842"/>
    </source>
</evidence>
<dbReference type="InterPro" id="IPR023214">
    <property type="entry name" value="HAD_sf"/>
</dbReference>
<comment type="caution">
    <text evidence="8">The sequence shown here is derived from an EMBL/GenBank/DDBJ whole genome shotgun (WGS) entry which is preliminary data.</text>
</comment>
<keyword evidence="9" id="KW-1185">Reference proteome</keyword>
<evidence type="ECO:0000256" key="6">
    <source>
        <dbReference type="PIRSR" id="PIRSR031051-2"/>
    </source>
</evidence>
<dbReference type="InterPro" id="IPR016965">
    <property type="entry name" value="Pase_PHOSPHO-typ"/>
</dbReference>
<feature type="binding site" evidence="7">
    <location>
        <position position="23"/>
    </location>
    <ligand>
        <name>Mg(2+)</name>
        <dbReference type="ChEBI" id="CHEBI:18420"/>
    </ligand>
</feature>
<protein>
    <recommendedName>
        <fullName evidence="10">Phosphatase</fullName>
    </recommendedName>
</protein>
<keyword evidence="2 7" id="KW-0479">Metal-binding</keyword>
<evidence type="ECO:0000256" key="7">
    <source>
        <dbReference type="PIRSR" id="PIRSR031051-3"/>
    </source>
</evidence>
<keyword evidence="3" id="KW-0378">Hydrolase</keyword>
<dbReference type="InterPro" id="IPR006384">
    <property type="entry name" value="HAD_hydro_PyrdxlP_Pase-like"/>
</dbReference>
<dbReference type="Gene3D" id="3.40.50.1000">
    <property type="entry name" value="HAD superfamily/HAD-like"/>
    <property type="match status" value="1"/>
</dbReference>